<feature type="compositionally biased region" description="Pro residues" evidence="1">
    <location>
        <begin position="46"/>
        <end position="62"/>
    </location>
</feature>
<reference evidence="2" key="1">
    <citation type="thesis" date="2020" institute="ProQuest LLC" country="789 East Eisenhower Parkway, Ann Arbor, MI, USA">
        <title>Comparative Genomics and Chromosome Evolution.</title>
        <authorList>
            <person name="Mudd A.B."/>
        </authorList>
    </citation>
    <scope>NUCLEOTIDE SEQUENCE</scope>
    <source>
        <strain evidence="2">HN-11 Male</strain>
        <tissue evidence="2">Kidney and liver</tissue>
    </source>
</reference>
<sequence length="153" mass="16621">MTQTYPCPRLLPLLLQGTPNFCLVASVPPPSPGTQSSQGREGGSHPPAPPHPSRVPPSPPPAREIQVPPQGIETGLKETPEGSRFVLPLVSDPGQEKISFYLVVFSFSHPFSASFPAILYHLHLMTERRQRRTPLPSAVSQSPPPTRSPLEPQ</sequence>
<proteinExistence type="predicted"/>
<feature type="compositionally biased region" description="Pro residues" evidence="1">
    <location>
        <begin position="142"/>
        <end position="153"/>
    </location>
</feature>
<evidence type="ECO:0000313" key="2">
    <source>
        <dbReference type="EMBL" id="KAG9462232.1"/>
    </source>
</evidence>
<gene>
    <name evidence="2" type="ORF">GDO78_014623</name>
</gene>
<dbReference type="Proteomes" id="UP000770717">
    <property type="component" value="Unassembled WGS sequence"/>
</dbReference>
<evidence type="ECO:0000256" key="1">
    <source>
        <dbReference type="SAM" id="MobiDB-lite"/>
    </source>
</evidence>
<name>A0A8J6C3T8_ELECQ</name>
<protein>
    <submittedName>
        <fullName evidence="2">Uncharacterized protein</fullName>
    </submittedName>
</protein>
<comment type="caution">
    <text evidence="2">The sequence shown here is derived from an EMBL/GenBank/DDBJ whole genome shotgun (WGS) entry which is preliminary data.</text>
</comment>
<feature type="region of interest" description="Disordered" evidence="1">
    <location>
        <begin position="25"/>
        <end position="80"/>
    </location>
</feature>
<organism evidence="2 3">
    <name type="scientific">Eleutherodactylus coqui</name>
    <name type="common">Puerto Rican coqui</name>
    <dbReference type="NCBI Taxonomy" id="57060"/>
    <lineage>
        <taxon>Eukaryota</taxon>
        <taxon>Metazoa</taxon>
        <taxon>Chordata</taxon>
        <taxon>Craniata</taxon>
        <taxon>Vertebrata</taxon>
        <taxon>Euteleostomi</taxon>
        <taxon>Amphibia</taxon>
        <taxon>Batrachia</taxon>
        <taxon>Anura</taxon>
        <taxon>Neobatrachia</taxon>
        <taxon>Hyloidea</taxon>
        <taxon>Eleutherodactylidae</taxon>
        <taxon>Eleutherodactylinae</taxon>
        <taxon>Eleutherodactylus</taxon>
        <taxon>Eleutherodactylus</taxon>
    </lineage>
</organism>
<accession>A0A8J6C3T8</accession>
<feature type="region of interest" description="Disordered" evidence="1">
    <location>
        <begin position="130"/>
        <end position="153"/>
    </location>
</feature>
<dbReference type="AlphaFoldDB" id="A0A8J6C3T8"/>
<keyword evidence="3" id="KW-1185">Reference proteome</keyword>
<evidence type="ECO:0000313" key="3">
    <source>
        <dbReference type="Proteomes" id="UP000770717"/>
    </source>
</evidence>
<dbReference type="EMBL" id="WNTK01012689">
    <property type="protein sequence ID" value="KAG9462232.1"/>
    <property type="molecule type" value="Genomic_DNA"/>
</dbReference>